<evidence type="ECO:0000259" key="4">
    <source>
        <dbReference type="PROSITE" id="PS51186"/>
    </source>
</evidence>
<evidence type="ECO:0000256" key="3">
    <source>
        <dbReference type="ARBA" id="ARBA00038502"/>
    </source>
</evidence>
<organism evidence="5 6">
    <name type="scientific">Romboutsia weinsteinii</name>
    <dbReference type="NCBI Taxonomy" id="2020949"/>
    <lineage>
        <taxon>Bacteria</taxon>
        <taxon>Bacillati</taxon>
        <taxon>Bacillota</taxon>
        <taxon>Clostridia</taxon>
        <taxon>Peptostreptococcales</taxon>
        <taxon>Peptostreptococcaceae</taxon>
        <taxon>Romboutsia</taxon>
    </lineage>
</organism>
<gene>
    <name evidence="5" type="ORF">CHL78_014305</name>
</gene>
<dbReference type="AlphaFoldDB" id="A0A371J0L2"/>
<keyword evidence="1 5" id="KW-0808">Transferase</keyword>
<evidence type="ECO:0000313" key="6">
    <source>
        <dbReference type="Proteomes" id="UP000215694"/>
    </source>
</evidence>
<comment type="similarity">
    <text evidence="3">Belongs to the acetyltransferase family. RimJ subfamily.</text>
</comment>
<sequence length="178" mass="20998">MELETDRTVLRNFEEKDLEDLHNYCSQEGVGEMAGWKHHSNMLESKEILYRNIKNSNIFAIENKENKKVIGHITVNSDSENGRDDTKELGFVLNSNYHNQGIMTEVIYQILDYLFSKEIEYIYACCFQNNKSSKRLIEKCGFTIEQEGIFYSESLNKTFKSFEYVCSRSDWQLQKNRL</sequence>
<dbReference type="OrthoDB" id="9785602at2"/>
<dbReference type="PANTHER" id="PTHR43792:SF8">
    <property type="entry name" value="[RIBOSOMAL PROTEIN US5]-ALANINE N-ACETYLTRANSFERASE"/>
    <property type="match status" value="1"/>
</dbReference>
<dbReference type="EMBL" id="NOJY02000031">
    <property type="protein sequence ID" value="RDY26265.1"/>
    <property type="molecule type" value="Genomic_DNA"/>
</dbReference>
<keyword evidence="2" id="KW-0012">Acyltransferase</keyword>
<protein>
    <submittedName>
        <fullName evidence="5">N-acetyltransferase</fullName>
    </submittedName>
</protein>
<dbReference type="SUPFAM" id="SSF55729">
    <property type="entry name" value="Acyl-CoA N-acyltransferases (Nat)"/>
    <property type="match status" value="1"/>
</dbReference>
<comment type="caution">
    <text evidence="5">The sequence shown here is derived from an EMBL/GenBank/DDBJ whole genome shotgun (WGS) entry which is preliminary data.</text>
</comment>
<dbReference type="Pfam" id="PF13302">
    <property type="entry name" value="Acetyltransf_3"/>
    <property type="match status" value="1"/>
</dbReference>
<dbReference type="GO" id="GO:0008999">
    <property type="term" value="F:protein-N-terminal-alanine acetyltransferase activity"/>
    <property type="evidence" value="ECO:0007669"/>
    <property type="project" value="TreeGrafter"/>
</dbReference>
<accession>A0A371J0L2</accession>
<dbReference type="InterPro" id="IPR000182">
    <property type="entry name" value="GNAT_dom"/>
</dbReference>
<feature type="domain" description="N-acetyltransferase" evidence="4">
    <location>
        <begin position="8"/>
        <end position="160"/>
    </location>
</feature>
<dbReference type="PROSITE" id="PS51186">
    <property type="entry name" value="GNAT"/>
    <property type="match status" value="1"/>
</dbReference>
<evidence type="ECO:0000256" key="2">
    <source>
        <dbReference type="ARBA" id="ARBA00023315"/>
    </source>
</evidence>
<dbReference type="InterPro" id="IPR016181">
    <property type="entry name" value="Acyl_CoA_acyltransferase"/>
</dbReference>
<dbReference type="InterPro" id="IPR051531">
    <property type="entry name" value="N-acetyltransferase"/>
</dbReference>
<dbReference type="PANTHER" id="PTHR43792">
    <property type="entry name" value="GNAT FAMILY, PUTATIVE (AFU_ORTHOLOGUE AFUA_3G00765)-RELATED-RELATED"/>
    <property type="match status" value="1"/>
</dbReference>
<reference evidence="5 6" key="1">
    <citation type="journal article" date="2017" name="Genome Announc.">
        <title>Draft Genome Sequence of Romboutsia weinsteinii sp. nov. Strain CCRI-19649(T) Isolated from Surface Water.</title>
        <authorList>
            <person name="Maheux A.F."/>
            <person name="Boudreau D.K."/>
            <person name="Berube E."/>
            <person name="Boissinot M."/>
            <person name="Cantin P."/>
            <person name="Raymond F."/>
            <person name="Corbeil J."/>
            <person name="Omar R.F."/>
            <person name="Bergeron M.G."/>
        </authorList>
    </citation>
    <scope>NUCLEOTIDE SEQUENCE [LARGE SCALE GENOMIC DNA]</scope>
    <source>
        <strain evidence="5 6">CCRI-19649</strain>
    </source>
</reference>
<dbReference type="Proteomes" id="UP000215694">
    <property type="component" value="Unassembled WGS sequence"/>
</dbReference>
<dbReference type="Gene3D" id="3.40.630.30">
    <property type="match status" value="1"/>
</dbReference>
<proteinExistence type="inferred from homology"/>
<dbReference type="GO" id="GO:0005737">
    <property type="term" value="C:cytoplasm"/>
    <property type="evidence" value="ECO:0007669"/>
    <property type="project" value="TreeGrafter"/>
</dbReference>
<name>A0A371J0L2_9FIRM</name>
<evidence type="ECO:0000313" key="5">
    <source>
        <dbReference type="EMBL" id="RDY26265.1"/>
    </source>
</evidence>
<evidence type="ECO:0000256" key="1">
    <source>
        <dbReference type="ARBA" id="ARBA00022679"/>
    </source>
</evidence>
<keyword evidence="6" id="KW-1185">Reference proteome</keyword>